<protein>
    <recommendedName>
        <fullName evidence="6">Ig-like domain-containing protein</fullName>
    </recommendedName>
</protein>
<dbReference type="AlphaFoldDB" id="A0A267GCI1"/>
<sequence length="784" mass="86350">MYLQTTVTFICTCAVLICLSSSVSSDCHQSTRTVDLNYGTIAQIWQAPSNRIDCLGLISNNNTSDEFPASRQLKFGPSWLVLQLKQPMKIASIDIIQGTGVKAFGSLSLPLAIKFEDPCRTRLSVINNGTDWRPLIGHVASANQKPVAYMMLNSSTNALRWQAINITGAQPRLQLLSNETYIYCSSLAQSLSLTLGDKICFNVAEKRCDNGAASEIDCDIAALDGKVSRVNKLTCQPGLTSGGTQSCVFEFEASPNYHGGFLRCASRHGGTASGYSWWQIEQVLEMNVNPSNMRLDAPPLWLAGYPVNVTFESFDSYPAPRHQCRIEASAAAAAATPWNMTLLSTTIESVKGNLGATLLNVKSVFAVQPVKEMTGSSVHCEVIPSTGIRIKFQEPWLFQIPTVTDPCINSIAFSSNANSNYLEAGQIEQVQVTSHRCETSGWPVSHRCWLTVGSDAELKLKKISQTGFSSVHQLKLTKSMTNSDWQVRCQVNQSMQHQYPDVYSRKSDQPKVFFRGRTNLEGSDVETNKLLSINISVSEAWPPISSIVCQLFYFTKGQLEETLPNKTAQRLLDSAAPTSDRLSKWTLKIWAQIFDKSSVVLLECLLEQKSQKLLVATTKKIFTLPLSPNVDASDIEAIRNSFALSTPAAGGKLEYDWRLEKNSLLQLLILFGALVLCVIVVAAVTALIVKRHTKSLITTTNRLATACLLEQQKRQLQTLELKQLPDSPIRPVSNDGTYYEESDLNCYEEVSISPLTSFLKCSNSNSANENLRGSSSTSAYINCD</sequence>
<dbReference type="Proteomes" id="UP000215902">
    <property type="component" value="Unassembled WGS sequence"/>
</dbReference>
<evidence type="ECO:0000256" key="1">
    <source>
        <dbReference type="SAM" id="MobiDB-lite"/>
    </source>
</evidence>
<keyword evidence="3" id="KW-0732">Signal</keyword>
<organism evidence="4 5">
    <name type="scientific">Macrostomum lignano</name>
    <dbReference type="NCBI Taxonomy" id="282301"/>
    <lineage>
        <taxon>Eukaryota</taxon>
        <taxon>Metazoa</taxon>
        <taxon>Spiralia</taxon>
        <taxon>Lophotrochozoa</taxon>
        <taxon>Platyhelminthes</taxon>
        <taxon>Rhabditophora</taxon>
        <taxon>Macrostomorpha</taxon>
        <taxon>Macrostomida</taxon>
        <taxon>Macrostomidae</taxon>
        <taxon>Macrostomum</taxon>
    </lineage>
</organism>
<comment type="caution">
    <text evidence="4">The sequence shown here is derived from an EMBL/GenBank/DDBJ whole genome shotgun (WGS) entry which is preliminary data.</text>
</comment>
<evidence type="ECO:0008006" key="6">
    <source>
        <dbReference type="Google" id="ProtNLM"/>
    </source>
</evidence>
<feature type="transmembrane region" description="Helical" evidence="2">
    <location>
        <begin position="664"/>
        <end position="689"/>
    </location>
</feature>
<proteinExistence type="predicted"/>
<accession>A0A267GCI1</accession>
<keyword evidence="2" id="KW-0472">Membrane</keyword>
<evidence type="ECO:0000313" key="5">
    <source>
        <dbReference type="Proteomes" id="UP000215902"/>
    </source>
</evidence>
<evidence type="ECO:0000256" key="3">
    <source>
        <dbReference type="SAM" id="SignalP"/>
    </source>
</evidence>
<evidence type="ECO:0000256" key="2">
    <source>
        <dbReference type="SAM" id="Phobius"/>
    </source>
</evidence>
<reference evidence="4 5" key="1">
    <citation type="submission" date="2017-06" db="EMBL/GenBank/DDBJ databases">
        <title>A platform for efficient transgenesis in Macrostomum lignano, a flatworm model organism for stem cell research.</title>
        <authorList>
            <person name="Berezikov E."/>
        </authorList>
    </citation>
    <scope>NUCLEOTIDE SEQUENCE [LARGE SCALE GENOMIC DNA]</scope>
    <source>
        <strain evidence="4">DV1</strain>
        <tissue evidence="4">Whole organism</tissue>
    </source>
</reference>
<keyword evidence="2" id="KW-0812">Transmembrane</keyword>
<feature type="chain" id="PRO_5012628081" description="Ig-like domain-containing protein" evidence="3">
    <location>
        <begin position="26"/>
        <end position="784"/>
    </location>
</feature>
<feature type="signal peptide" evidence="3">
    <location>
        <begin position="1"/>
        <end position="25"/>
    </location>
</feature>
<gene>
    <name evidence="4" type="ORF">BOX15_Mlig026732g2</name>
</gene>
<keyword evidence="2" id="KW-1133">Transmembrane helix</keyword>
<evidence type="ECO:0000313" key="4">
    <source>
        <dbReference type="EMBL" id="PAA83733.1"/>
    </source>
</evidence>
<keyword evidence="5" id="KW-1185">Reference proteome</keyword>
<name>A0A267GCI1_9PLAT</name>
<dbReference type="EMBL" id="NIVC01000406">
    <property type="protein sequence ID" value="PAA83733.1"/>
    <property type="molecule type" value="Genomic_DNA"/>
</dbReference>
<feature type="region of interest" description="Disordered" evidence="1">
    <location>
        <begin position="765"/>
        <end position="784"/>
    </location>
</feature>